<dbReference type="EMBL" id="AGEY01000030">
    <property type="protein sequence ID" value="EHM00110.1"/>
    <property type="molecule type" value="Genomic_DNA"/>
</dbReference>
<dbReference type="GO" id="GO:0003700">
    <property type="term" value="F:DNA-binding transcription factor activity"/>
    <property type="evidence" value="ECO:0007669"/>
    <property type="project" value="InterPro"/>
</dbReference>
<dbReference type="RefSeq" id="WP_008211407.1">
    <property type="nucleotide sequence ID" value="NZ_JH414927.1"/>
</dbReference>
<dbReference type="InterPro" id="IPR018060">
    <property type="entry name" value="HTH_AraC"/>
</dbReference>
<dbReference type="PATRIC" id="fig|797515.3.peg.723"/>
<dbReference type="PROSITE" id="PS01124">
    <property type="entry name" value="HTH_ARAC_FAMILY_2"/>
    <property type="match status" value="1"/>
</dbReference>
<organism evidence="5 6">
    <name type="scientific">Lentilactobacillus parafarraginis F0439</name>
    <dbReference type="NCBI Taxonomy" id="797515"/>
    <lineage>
        <taxon>Bacteria</taxon>
        <taxon>Bacillati</taxon>
        <taxon>Bacillota</taxon>
        <taxon>Bacilli</taxon>
        <taxon>Lactobacillales</taxon>
        <taxon>Lactobacillaceae</taxon>
        <taxon>Lentilactobacillus</taxon>
    </lineage>
</organism>
<dbReference type="SUPFAM" id="SSF51215">
    <property type="entry name" value="Regulatory protein AraC"/>
    <property type="match status" value="1"/>
</dbReference>
<evidence type="ECO:0000313" key="6">
    <source>
        <dbReference type="Proteomes" id="UP000004625"/>
    </source>
</evidence>
<dbReference type="Gene3D" id="1.10.10.60">
    <property type="entry name" value="Homeodomain-like"/>
    <property type="match status" value="2"/>
</dbReference>
<keyword evidence="1" id="KW-0805">Transcription regulation</keyword>
<dbReference type="SUPFAM" id="SSF46689">
    <property type="entry name" value="Homeodomain-like"/>
    <property type="match status" value="2"/>
</dbReference>
<dbReference type="eggNOG" id="COG4977">
    <property type="taxonomic scope" value="Bacteria"/>
</dbReference>
<keyword evidence="6" id="KW-1185">Reference proteome</keyword>
<protein>
    <submittedName>
        <fullName evidence="5">Transcriptional regulator, AraC family</fullName>
    </submittedName>
</protein>
<gene>
    <name evidence="5" type="ORF">HMPREF9103_00774</name>
</gene>
<dbReference type="InterPro" id="IPR020449">
    <property type="entry name" value="Tscrpt_reg_AraC-type_HTH"/>
</dbReference>
<keyword evidence="2" id="KW-0238">DNA-binding</keyword>
<dbReference type="PANTHER" id="PTHR43280">
    <property type="entry name" value="ARAC-FAMILY TRANSCRIPTIONAL REGULATOR"/>
    <property type="match status" value="1"/>
</dbReference>
<dbReference type="Proteomes" id="UP000004625">
    <property type="component" value="Unassembled WGS sequence"/>
</dbReference>
<dbReference type="Pfam" id="PF12833">
    <property type="entry name" value="HTH_18"/>
    <property type="match status" value="1"/>
</dbReference>
<evidence type="ECO:0000259" key="4">
    <source>
        <dbReference type="PROSITE" id="PS01124"/>
    </source>
</evidence>
<evidence type="ECO:0000256" key="1">
    <source>
        <dbReference type="ARBA" id="ARBA00023015"/>
    </source>
</evidence>
<dbReference type="HOGENOM" id="CLU_988684_0_0_9"/>
<evidence type="ECO:0000256" key="3">
    <source>
        <dbReference type="ARBA" id="ARBA00023163"/>
    </source>
</evidence>
<feature type="domain" description="HTH araC/xylS-type" evidence="4">
    <location>
        <begin position="176"/>
        <end position="275"/>
    </location>
</feature>
<dbReference type="STRING" id="797515.HMPREF9103_00774"/>
<sequence length="281" mass="32801">YLRDFRQLLRIAFSNPNSPMPLACESIGYHWRQYPIYRPNGYRFFHWLQTESSSGTVKINGGEISLPPNSALLIAPMVAHSYAADSDTEEWDTAYLTIYGPLTNYMANFLDINKYRVFTNLSKEISGFIQAHYREFINNDVAAQTTQSALIYHFLMLLRKKETTDQTLKQSDPIIERIIGFLESNYQFPINNNEISQLTGLSTSYQNRIFRLKYGVTPLQYLSDYRMRQAKYLLVTRQDLRVQEVAQQVGFPDTSRFIQLFKKYNHVTPKQYSRTAYQGNN</sequence>
<dbReference type="InterPro" id="IPR003313">
    <property type="entry name" value="AraC-bd"/>
</dbReference>
<evidence type="ECO:0000256" key="2">
    <source>
        <dbReference type="ARBA" id="ARBA00023125"/>
    </source>
</evidence>
<dbReference type="PRINTS" id="PR00032">
    <property type="entry name" value="HTHARAC"/>
</dbReference>
<evidence type="ECO:0000313" key="5">
    <source>
        <dbReference type="EMBL" id="EHM00110.1"/>
    </source>
</evidence>
<dbReference type="PANTHER" id="PTHR43280:SF2">
    <property type="entry name" value="HTH-TYPE TRANSCRIPTIONAL REGULATOR EXSA"/>
    <property type="match status" value="1"/>
</dbReference>
<feature type="non-terminal residue" evidence="5">
    <location>
        <position position="1"/>
    </location>
</feature>
<accession>G9ZM26</accession>
<dbReference type="Gene3D" id="2.60.120.280">
    <property type="entry name" value="Regulatory protein AraC"/>
    <property type="match status" value="1"/>
</dbReference>
<reference evidence="5 6" key="1">
    <citation type="submission" date="2011-09" db="EMBL/GenBank/DDBJ databases">
        <authorList>
            <person name="Weinstock G."/>
            <person name="Sodergren E."/>
            <person name="Clifton S."/>
            <person name="Fulton L."/>
            <person name="Fulton B."/>
            <person name="Courtney L."/>
            <person name="Fronick C."/>
            <person name="Harrison M."/>
            <person name="Strong C."/>
            <person name="Farmer C."/>
            <person name="Delahaunty K."/>
            <person name="Markovic C."/>
            <person name="Hall O."/>
            <person name="Minx P."/>
            <person name="Tomlinson C."/>
            <person name="Mitreva M."/>
            <person name="Hou S."/>
            <person name="Chen J."/>
            <person name="Wollam A."/>
            <person name="Pepin K.H."/>
            <person name="Johnson M."/>
            <person name="Bhonagiri V."/>
            <person name="Zhang X."/>
            <person name="Suruliraj S."/>
            <person name="Warren W."/>
            <person name="Chinwalla A."/>
            <person name="Mardis E.R."/>
            <person name="Wilson R.K."/>
        </authorList>
    </citation>
    <scope>NUCLEOTIDE SEQUENCE [LARGE SCALE GENOMIC DNA]</scope>
    <source>
        <strain evidence="5 6">F0439</strain>
    </source>
</reference>
<dbReference type="AlphaFoldDB" id="G9ZM26"/>
<proteinExistence type="predicted"/>
<dbReference type="Pfam" id="PF02311">
    <property type="entry name" value="AraC_binding"/>
    <property type="match status" value="1"/>
</dbReference>
<dbReference type="InterPro" id="IPR037923">
    <property type="entry name" value="HTH-like"/>
</dbReference>
<dbReference type="SMART" id="SM00342">
    <property type="entry name" value="HTH_ARAC"/>
    <property type="match status" value="1"/>
</dbReference>
<keyword evidence="3" id="KW-0804">Transcription</keyword>
<dbReference type="GO" id="GO:0043565">
    <property type="term" value="F:sequence-specific DNA binding"/>
    <property type="evidence" value="ECO:0007669"/>
    <property type="project" value="InterPro"/>
</dbReference>
<comment type="caution">
    <text evidence="5">The sequence shown here is derived from an EMBL/GenBank/DDBJ whole genome shotgun (WGS) entry which is preliminary data.</text>
</comment>
<dbReference type="InterPro" id="IPR009057">
    <property type="entry name" value="Homeodomain-like_sf"/>
</dbReference>
<name>G9ZM26_9LACO</name>